<dbReference type="STRING" id="1806892.AZH43_14050"/>
<dbReference type="Proteomes" id="UP000076276">
    <property type="component" value="Unassembled WGS sequence"/>
</dbReference>
<accession>A0A151Y125</accession>
<protein>
    <submittedName>
        <fullName evidence="1">Uncharacterized protein</fullName>
    </submittedName>
</protein>
<comment type="caution">
    <text evidence="1">The sequence shown here is derived from an EMBL/GenBank/DDBJ whole genome shotgun (WGS) entry which is preliminary data.</text>
</comment>
<evidence type="ECO:0000313" key="2">
    <source>
        <dbReference type="Proteomes" id="UP000076276"/>
    </source>
</evidence>
<evidence type="ECO:0000313" key="1">
    <source>
        <dbReference type="EMBL" id="KYQ71609.1"/>
    </source>
</evidence>
<gene>
    <name evidence="1" type="ORF">AZH43_14050</name>
</gene>
<proteinExistence type="predicted"/>
<name>A0A151Y125_9GAMM</name>
<sequence>MPNTSILKDHSIDLSDLATQAKGNVAHLAFLFDEVQERIYQLKSHIKNGYSLQLEHFDELDKLMNISIELAHVYEIRFRDLEKEYEGE</sequence>
<reference evidence="1 2" key="1">
    <citation type="submission" date="2016-03" db="EMBL/GenBank/DDBJ databases">
        <title>Acinetobacter genomospecies 28 strain ANC 4149.</title>
        <authorList>
            <person name="Radolfova-Krizova L."/>
            <person name="Nemec A."/>
        </authorList>
    </citation>
    <scope>NUCLEOTIDE SEQUENCE [LARGE SCALE GENOMIC DNA]</scope>
    <source>
        <strain evidence="1 2">ANC 4149</strain>
    </source>
</reference>
<dbReference type="OrthoDB" id="9837261at2"/>
<keyword evidence="2" id="KW-1185">Reference proteome</keyword>
<organism evidence="1 2">
    <name type="scientific">Acinetobacter pragensis</name>
    <dbReference type="NCBI Taxonomy" id="1806892"/>
    <lineage>
        <taxon>Bacteria</taxon>
        <taxon>Pseudomonadati</taxon>
        <taxon>Pseudomonadota</taxon>
        <taxon>Gammaproteobacteria</taxon>
        <taxon>Moraxellales</taxon>
        <taxon>Moraxellaceae</taxon>
        <taxon>Acinetobacter</taxon>
    </lineage>
</organism>
<dbReference type="AlphaFoldDB" id="A0A151Y125"/>
<dbReference type="EMBL" id="LUAW01000024">
    <property type="protein sequence ID" value="KYQ71609.1"/>
    <property type="molecule type" value="Genomic_DNA"/>
</dbReference>
<dbReference type="RefSeq" id="WP_067669843.1">
    <property type="nucleotide sequence ID" value="NZ_CBCSIK010000012.1"/>
</dbReference>